<sequence>MTSAPWEPADAWVFAAIAVYDRRCTLLELIASADWINHAVLLEAEVEGALGRLAGADLVRVYEDWTFELTDEGSSVWGGGVRDLQSQLHRIEERLAAVEPGRVAVRLPRGAMERALEDYRSA</sequence>
<reference evidence="2" key="1">
    <citation type="journal article" date="2019" name="Int. J. Syst. Evol. Microbiol.">
        <title>The Global Catalogue of Microorganisms (GCM) 10K type strain sequencing project: providing services to taxonomists for standard genome sequencing and annotation.</title>
        <authorList>
            <consortium name="The Broad Institute Genomics Platform"/>
            <consortium name="The Broad Institute Genome Sequencing Center for Infectious Disease"/>
            <person name="Wu L."/>
            <person name="Ma J."/>
        </authorList>
    </citation>
    <scope>NUCLEOTIDE SEQUENCE [LARGE SCALE GENOMIC DNA]</scope>
    <source>
        <strain evidence="2">CCUG 54522</strain>
    </source>
</reference>
<dbReference type="RefSeq" id="WP_379152161.1">
    <property type="nucleotide sequence ID" value="NZ_JBHSRJ010000004.1"/>
</dbReference>
<comment type="caution">
    <text evidence="1">The sequence shown here is derived from an EMBL/GenBank/DDBJ whole genome shotgun (WGS) entry which is preliminary data.</text>
</comment>
<dbReference type="EMBL" id="JBHSRJ010000004">
    <property type="protein sequence ID" value="MFC6042798.1"/>
    <property type="molecule type" value="Genomic_DNA"/>
</dbReference>
<proteinExistence type="predicted"/>
<gene>
    <name evidence="1" type="ORF">ACFPYL_06925</name>
</gene>
<name>A0ABW1LI21_9ACTN</name>
<dbReference type="Proteomes" id="UP001596135">
    <property type="component" value="Unassembled WGS sequence"/>
</dbReference>
<evidence type="ECO:0000313" key="1">
    <source>
        <dbReference type="EMBL" id="MFC6042798.1"/>
    </source>
</evidence>
<keyword evidence="2" id="KW-1185">Reference proteome</keyword>
<protein>
    <recommendedName>
        <fullName evidence="3">ArsR family transcriptional regulator</fullName>
    </recommendedName>
</protein>
<organism evidence="1 2">
    <name type="scientific">Nocardioides hankookensis</name>
    <dbReference type="NCBI Taxonomy" id="443157"/>
    <lineage>
        <taxon>Bacteria</taxon>
        <taxon>Bacillati</taxon>
        <taxon>Actinomycetota</taxon>
        <taxon>Actinomycetes</taxon>
        <taxon>Propionibacteriales</taxon>
        <taxon>Nocardioidaceae</taxon>
        <taxon>Nocardioides</taxon>
    </lineage>
</organism>
<evidence type="ECO:0000313" key="2">
    <source>
        <dbReference type="Proteomes" id="UP001596135"/>
    </source>
</evidence>
<accession>A0ABW1LI21</accession>
<evidence type="ECO:0008006" key="3">
    <source>
        <dbReference type="Google" id="ProtNLM"/>
    </source>
</evidence>